<reference evidence="2" key="2">
    <citation type="submission" date="2025-08" db="UniProtKB">
        <authorList>
            <consortium name="Ensembl"/>
        </authorList>
    </citation>
    <scope>IDENTIFICATION</scope>
</reference>
<evidence type="ECO:0000313" key="3">
    <source>
        <dbReference type="Proteomes" id="UP000291022"/>
    </source>
</evidence>
<protein>
    <submittedName>
        <fullName evidence="2">Uncharacterized protein</fullName>
    </submittedName>
</protein>
<organism evidence="2 3">
    <name type="scientific">Ursus americanus</name>
    <name type="common">American black bear</name>
    <name type="synonym">Euarctos americanus</name>
    <dbReference type="NCBI Taxonomy" id="9643"/>
    <lineage>
        <taxon>Eukaryota</taxon>
        <taxon>Metazoa</taxon>
        <taxon>Chordata</taxon>
        <taxon>Craniata</taxon>
        <taxon>Vertebrata</taxon>
        <taxon>Euteleostomi</taxon>
        <taxon>Mammalia</taxon>
        <taxon>Eutheria</taxon>
        <taxon>Laurasiatheria</taxon>
        <taxon>Carnivora</taxon>
        <taxon>Caniformia</taxon>
        <taxon>Ursidae</taxon>
        <taxon>Ursus</taxon>
    </lineage>
</organism>
<dbReference type="AlphaFoldDB" id="A0A452S7W4"/>
<reference evidence="3" key="1">
    <citation type="submission" date="2016-06" db="EMBL/GenBank/DDBJ databases">
        <title>De novo assembly and RNA-Seq shows season-dependent expression and editing in black bear kidneys.</title>
        <authorList>
            <person name="Korstanje R."/>
            <person name="Srivastava A."/>
            <person name="Sarsani V.K."/>
            <person name="Sheehan S.M."/>
            <person name="Seger R.L."/>
            <person name="Barter M.E."/>
            <person name="Lindqvist C."/>
            <person name="Brody L.C."/>
            <person name="Mullikin J.C."/>
        </authorList>
    </citation>
    <scope>NUCLEOTIDE SEQUENCE [LARGE SCALE GENOMIC DNA]</scope>
</reference>
<dbReference type="GeneTree" id="ENSGT01090000263382"/>
<proteinExistence type="predicted"/>
<feature type="region of interest" description="Disordered" evidence="1">
    <location>
        <begin position="1"/>
        <end position="36"/>
    </location>
</feature>
<evidence type="ECO:0000313" key="2">
    <source>
        <dbReference type="Ensembl" id="ENSUAMP00000028299.1"/>
    </source>
</evidence>
<name>A0A452S7W4_URSAM</name>
<sequence>MSRRAVPGAQPCPARGRATWAPPAPPRQASPPQASVTTGTCLLTLGARPLMCLARACHAALHLGLPGRLHWHRGAHRPGLCARECAGDLGGEGEPGAAGCHLLLHPLAREPRPVLGIL</sequence>
<reference evidence="2" key="3">
    <citation type="submission" date="2025-09" db="UniProtKB">
        <authorList>
            <consortium name="Ensembl"/>
        </authorList>
    </citation>
    <scope>IDENTIFICATION</scope>
</reference>
<dbReference type="Ensembl" id="ENSUAMT00000031603.1">
    <property type="protein sequence ID" value="ENSUAMP00000028299.1"/>
    <property type="gene ID" value="ENSUAMG00000021880.1"/>
</dbReference>
<accession>A0A452S7W4</accession>
<dbReference type="Proteomes" id="UP000291022">
    <property type="component" value="Unassembled WGS sequence"/>
</dbReference>
<keyword evidence="3" id="KW-1185">Reference proteome</keyword>
<evidence type="ECO:0000256" key="1">
    <source>
        <dbReference type="SAM" id="MobiDB-lite"/>
    </source>
</evidence>